<dbReference type="Proteomes" id="UP000054166">
    <property type="component" value="Unassembled WGS sequence"/>
</dbReference>
<organism evidence="2 3">
    <name type="scientific">Piloderma croceum (strain F 1598)</name>
    <dbReference type="NCBI Taxonomy" id="765440"/>
    <lineage>
        <taxon>Eukaryota</taxon>
        <taxon>Fungi</taxon>
        <taxon>Dikarya</taxon>
        <taxon>Basidiomycota</taxon>
        <taxon>Agaricomycotina</taxon>
        <taxon>Agaricomycetes</taxon>
        <taxon>Agaricomycetidae</taxon>
        <taxon>Atheliales</taxon>
        <taxon>Atheliaceae</taxon>
        <taxon>Piloderma</taxon>
    </lineage>
</organism>
<dbReference type="HOGENOM" id="CLU_1797180_0_0_1"/>
<feature type="transmembrane region" description="Helical" evidence="1">
    <location>
        <begin position="12"/>
        <end position="33"/>
    </location>
</feature>
<keyword evidence="1" id="KW-0472">Membrane</keyword>
<reference evidence="2 3" key="1">
    <citation type="submission" date="2014-04" db="EMBL/GenBank/DDBJ databases">
        <authorList>
            <consortium name="DOE Joint Genome Institute"/>
            <person name="Kuo A."/>
            <person name="Tarkka M."/>
            <person name="Buscot F."/>
            <person name="Kohler A."/>
            <person name="Nagy L.G."/>
            <person name="Floudas D."/>
            <person name="Copeland A."/>
            <person name="Barry K.W."/>
            <person name="Cichocki N."/>
            <person name="Veneault-Fourrey C."/>
            <person name="LaButti K."/>
            <person name="Lindquist E.A."/>
            <person name="Lipzen A."/>
            <person name="Lundell T."/>
            <person name="Morin E."/>
            <person name="Murat C."/>
            <person name="Sun H."/>
            <person name="Tunlid A."/>
            <person name="Henrissat B."/>
            <person name="Grigoriev I.V."/>
            <person name="Hibbett D.S."/>
            <person name="Martin F."/>
            <person name="Nordberg H.P."/>
            <person name="Cantor M.N."/>
            <person name="Hua S.X."/>
        </authorList>
    </citation>
    <scope>NUCLEOTIDE SEQUENCE [LARGE SCALE GENOMIC DNA]</scope>
    <source>
        <strain evidence="2 3">F 1598</strain>
    </source>
</reference>
<sequence>MTYMTICHLRLLLSAFLVMLVICFEITVLEYPVNIGRRAILQHTLPVFTCCNLVLCAGLVACLAALAFVNVARSYPSNDSILGVQHSPQKELTITGFGPYRPAVRLEYQQILICHHDTDKDCLDAGLSLIYAELCEVDTKRRRG</sequence>
<evidence type="ECO:0000313" key="2">
    <source>
        <dbReference type="EMBL" id="KIM90800.1"/>
    </source>
</evidence>
<protein>
    <submittedName>
        <fullName evidence="2">Uncharacterized protein</fullName>
    </submittedName>
</protein>
<keyword evidence="1" id="KW-0812">Transmembrane</keyword>
<evidence type="ECO:0000313" key="3">
    <source>
        <dbReference type="Proteomes" id="UP000054166"/>
    </source>
</evidence>
<proteinExistence type="predicted"/>
<dbReference type="EMBL" id="KN832972">
    <property type="protein sequence ID" value="KIM90800.1"/>
    <property type="molecule type" value="Genomic_DNA"/>
</dbReference>
<feature type="transmembrane region" description="Helical" evidence="1">
    <location>
        <begin position="45"/>
        <end position="69"/>
    </location>
</feature>
<keyword evidence="1" id="KW-1133">Transmembrane helix</keyword>
<accession>A0A0C3G3E8</accession>
<keyword evidence="3" id="KW-1185">Reference proteome</keyword>
<reference evidence="3" key="2">
    <citation type="submission" date="2015-01" db="EMBL/GenBank/DDBJ databases">
        <title>Evolutionary Origins and Diversification of the Mycorrhizal Mutualists.</title>
        <authorList>
            <consortium name="DOE Joint Genome Institute"/>
            <consortium name="Mycorrhizal Genomics Consortium"/>
            <person name="Kohler A."/>
            <person name="Kuo A."/>
            <person name="Nagy L.G."/>
            <person name="Floudas D."/>
            <person name="Copeland A."/>
            <person name="Barry K.W."/>
            <person name="Cichocki N."/>
            <person name="Veneault-Fourrey C."/>
            <person name="LaButti K."/>
            <person name="Lindquist E.A."/>
            <person name="Lipzen A."/>
            <person name="Lundell T."/>
            <person name="Morin E."/>
            <person name="Murat C."/>
            <person name="Riley R."/>
            <person name="Ohm R."/>
            <person name="Sun H."/>
            <person name="Tunlid A."/>
            <person name="Henrissat B."/>
            <person name="Grigoriev I.V."/>
            <person name="Hibbett D.S."/>
            <person name="Martin F."/>
        </authorList>
    </citation>
    <scope>NUCLEOTIDE SEQUENCE [LARGE SCALE GENOMIC DNA]</scope>
    <source>
        <strain evidence="3">F 1598</strain>
    </source>
</reference>
<gene>
    <name evidence="2" type="ORF">PILCRDRAFT_148677</name>
</gene>
<evidence type="ECO:0000256" key="1">
    <source>
        <dbReference type="SAM" id="Phobius"/>
    </source>
</evidence>
<dbReference type="InParanoid" id="A0A0C3G3E8"/>
<name>A0A0C3G3E8_PILCF</name>
<dbReference type="AlphaFoldDB" id="A0A0C3G3E8"/>